<organism evidence="11 12">
    <name type="scientific">Streptomyces harbinensis</name>
    <dbReference type="NCBI Taxonomy" id="1176198"/>
    <lineage>
        <taxon>Bacteria</taxon>
        <taxon>Bacillati</taxon>
        <taxon>Actinomycetota</taxon>
        <taxon>Actinomycetes</taxon>
        <taxon>Kitasatosporales</taxon>
        <taxon>Streptomycetaceae</taxon>
        <taxon>Streptomyces</taxon>
    </lineage>
</organism>
<keyword evidence="12" id="KW-1185">Reference proteome</keyword>
<dbReference type="InterPro" id="IPR003838">
    <property type="entry name" value="ABC3_permease_C"/>
</dbReference>
<dbReference type="GO" id="GO:0005886">
    <property type="term" value="C:plasma membrane"/>
    <property type="evidence" value="ECO:0007669"/>
    <property type="project" value="UniProtKB-SubCell"/>
</dbReference>
<sequence>MNFVKRAGHSLWARKAGTAALAALFTVICALLLGGSVLRAAAERQEADARREIGVDVTVRDPGLTAALADRLGAAPQVHRYTPSLPVGAEGSGVEPLDAGEPSPDAAVPEPEPPFALLGVRDSGLLLPFSYGSSTLRSGRGITPQDADAEVAVIERRLAERNGLEVGDTIRLRPAGGGPTLPLTVVGVHQDTTPDPAVWTPPHELPGNQLYVPVAVAERLGAGTAEPVTAVYRIGSPDQAEALHAEAGRLLGADPSDVRVNDRAYRDQVLPLQRVGAFAGLTVRVITVAGTVILGLVVLLRIRERRAELGVLLSLGEPKPKLIAQHTVEVAAVALPAVALATVACWFTAGPLAAAAGSLTAVPRVVTADLVAVSGIALGISVLATAVPGIAILRLHPRSLLLDTD</sequence>
<keyword evidence="5 8" id="KW-0472">Membrane</keyword>
<feature type="transmembrane region" description="Helical" evidence="8">
    <location>
        <begin position="328"/>
        <end position="350"/>
    </location>
</feature>
<evidence type="ECO:0000256" key="3">
    <source>
        <dbReference type="ARBA" id="ARBA00022692"/>
    </source>
</evidence>
<feature type="transmembrane region" description="Helical" evidence="8">
    <location>
        <begin position="370"/>
        <end position="393"/>
    </location>
</feature>
<dbReference type="InterPro" id="IPR025857">
    <property type="entry name" value="MacB_PCD"/>
</dbReference>
<comment type="similarity">
    <text evidence="6">Belongs to the ABC-4 integral membrane protein family.</text>
</comment>
<comment type="subcellular location">
    <subcellularLocation>
        <location evidence="1">Cell membrane</location>
        <topology evidence="1">Multi-pass membrane protein</topology>
    </subcellularLocation>
</comment>
<dbReference type="EMBL" id="FPAB01000003">
    <property type="protein sequence ID" value="SFS65469.1"/>
    <property type="molecule type" value="Genomic_DNA"/>
</dbReference>
<dbReference type="PANTHER" id="PTHR30572:SF9">
    <property type="entry name" value="ABC TRANSPORTER PERMEASE PROTEIN"/>
    <property type="match status" value="1"/>
</dbReference>
<keyword evidence="2" id="KW-1003">Cell membrane</keyword>
<evidence type="ECO:0000256" key="5">
    <source>
        <dbReference type="ARBA" id="ARBA00023136"/>
    </source>
</evidence>
<evidence type="ECO:0000313" key="11">
    <source>
        <dbReference type="EMBL" id="SFS65469.1"/>
    </source>
</evidence>
<proteinExistence type="inferred from homology"/>
<dbReference type="PANTHER" id="PTHR30572">
    <property type="entry name" value="MEMBRANE COMPONENT OF TRANSPORTER-RELATED"/>
    <property type="match status" value="1"/>
</dbReference>
<feature type="domain" description="MacB-like periplasmic core" evidence="10">
    <location>
        <begin position="25"/>
        <end position="246"/>
    </location>
</feature>
<evidence type="ECO:0000256" key="1">
    <source>
        <dbReference type="ARBA" id="ARBA00004651"/>
    </source>
</evidence>
<reference evidence="12" key="1">
    <citation type="submission" date="2016-10" db="EMBL/GenBank/DDBJ databases">
        <authorList>
            <person name="Varghese N."/>
            <person name="Submissions S."/>
        </authorList>
    </citation>
    <scope>NUCLEOTIDE SEQUENCE [LARGE SCALE GENOMIC DNA]</scope>
    <source>
        <strain evidence="12">CGMCC 4.7047</strain>
    </source>
</reference>
<feature type="region of interest" description="Disordered" evidence="7">
    <location>
        <begin position="83"/>
        <end position="107"/>
    </location>
</feature>
<evidence type="ECO:0000313" key="12">
    <source>
        <dbReference type="Proteomes" id="UP000198873"/>
    </source>
</evidence>
<evidence type="ECO:0000256" key="7">
    <source>
        <dbReference type="SAM" id="MobiDB-lite"/>
    </source>
</evidence>
<evidence type="ECO:0000256" key="4">
    <source>
        <dbReference type="ARBA" id="ARBA00022989"/>
    </source>
</evidence>
<dbReference type="AlphaFoldDB" id="A0A1I6RL61"/>
<gene>
    <name evidence="11" type="ORF">SAMN05444716_103164</name>
</gene>
<evidence type="ECO:0000256" key="2">
    <source>
        <dbReference type="ARBA" id="ARBA00022475"/>
    </source>
</evidence>
<dbReference type="Proteomes" id="UP000198873">
    <property type="component" value="Unassembled WGS sequence"/>
</dbReference>
<name>A0A1I6RL61_9ACTN</name>
<feature type="transmembrane region" description="Helical" evidence="8">
    <location>
        <begin position="275"/>
        <end position="300"/>
    </location>
</feature>
<keyword evidence="4 8" id="KW-1133">Transmembrane helix</keyword>
<protein>
    <submittedName>
        <fullName evidence="11">Putative ABC transport system permease protein</fullName>
    </submittedName>
</protein>
<dbReference type="InterPro" id="IPR050250">
    <property type="entry name" value="Macrolide_Exporter_MacB"/>
</dbReference>
<accession>A0A1I6RL61</accession>
<evidence type="ECO:0000259" key="9">
    <source>
        <dbReference type="Pfam" id="PF02687"/>
    </source>
</evidence>
<dbReference type="STRING" id="1176198.SAMN05444716_103164"/>
<dbReference type="GO" id="GO:0022857">
    <property type="term" value="F:transmembrane transporter activity"/>
    <property type="evidence" value="ECO:0007669"/>
    <property type="project" value="TreeGrafter"/>
</dbReference>
<evidence type="ECO:0000259" key="10">
    <source>
        <dbReference type="Pfam" id="PF12704"/>
    </source>
</evidence>
<keyword evidence="3 8" id="KW-0812">Transmembrane</keyword>
<dbReference type="Pfam" id="PF02687">
    <property type="entry name" value="FtsX"/>
    <property type="match status" value="1"/>
</dbReference>
<feature type="domain" description="ABC3 transporter permease C-terminal" evidence="9">
    <location>
        <begin position="285"/>
        <end position="397"/>
    </location>
</feature>
<dbReference type="Pfam" id="PF12704">
    <property type="entry name" value="MacB_PCD"/>
    <property type="match status" value="1"/>
</dbReference>
<evidence type="ECO:0000256" key="8">
    <source>
        <dbReference type="SAM" id="Phobius"/>
    </source>
</evidence>
<dbReference type="RefSeq" id="WP_019433139.1">
    <property type="nucleotide sequence ID" value="NZ_CP054938.1"/>
</dbReference>
<evidence type="ECO:0000256" key="6">
    <source>
        <dbReference type="ARBA" id="ARBA00038076"/>
    </source>
</evidence>